<evidence type="ECO:0000313" key="4">
    <source>
        <dbReference type="EMBL" id="ADX47031.1"/>
    </source>
</evidence>
<feature type="domain" description="RHS protein conserved region" evidence="2">
    <location>
        <begin position="1456"/>
        <end position="1496"/>
    </location>
</feature>
<dbReference type="EMBL" id="CP002521">
    <property type="protein sequence ID" value="ADX47031.1"/>
    <property type="molecule type" value="Genomic_DNA"/>
</dbReference>
<dbReference type="InterPro" id="IPR006530">
    <property type="entry name" value="YD"/>
</dbReference>
<protein>
    <submittedName>
        <fullName evidence="4">RHS repeat-associated core domain protein</fullName>
    </submittedName>
</protein>
<dbReference type="HOGENOM" id="CLU_001218_0_1_4"/>
<dbReference type="InterPro" id="IPR001826">
    <property type="entry name" value="RHS"/>
</dbReference>
<dbReference type="Proteomes" id="UP000002482">
    <property type="component" value="Chromosome"/>
</dbReference>
<dbReference type="InterPro" id="IPR031325">
    <property type="entry name" value="RHS_repeat"/>
</dbReference>
<gene>
    <name evidence="4" type="ordered locus">Acav_3129</name>
</gene>
<proteinExistence type="predicted"/>
<evidence type="ECO:0000256" key="1">
    <source>
        <dbReference type="SAM" id="MobiDB-lite"/>
    </source>
</evidence>
<dbReference type="PANTHER" id="PTHR32305">
    <property type="match status" value="1"/>
</dbReference>
<dbReference type="GeneID" id="34236811"/>
<sequence length="1720" mass="184959">MSGKPAARQGDMTQKGGPIVQGSATVLIGSAGGVACSVCPGGMAVGNPVNPALGAKVLTGADELDFALPGPLPLAWQRVYSSYVNVEHGAACGLLGYGWKLPLELRLRLQDERAVLFDASGRAITFDEALQPGQALYSSSEDLWLLRGGGMANAPSGSTAFATDPNSPSTRTSTPAELLPWAQQPRWSHVPAVLRADPGCVISVPGAGGAGAPAWVFLPAGVSGDHVLHAVIDRFGRSQRYLWGEEGEQQGRVVGITDGTGRRYALRYERIAQDAGPAQTSAHPLLQPDDGVRLVGVDCTFNPLDPSVVPGTTPRPQPLVGYRYDSAGNLAEVLGADGTVLRRFGYDTLHRMTEHQVRQGPKHRYVYEDQTAQGRRQGLVARPGARVAEQHNEEGLSYFFEYSQAPAQAAQGPEGGQDGPAPATASLPSTSQSSTVVRDSLGRTTAYHFEGEGGLKRLVRLVAPDGAEQGFRYDSAGRRLSATDALGRTTWWRYDGAGRLLGVQGPDGRSTQQHWGAAGSAQDGLLLASQDAAGLRTDFRYDDWGRLVEVAMAPAGGGNGASDTQALTTRFEYEQPQDDGTGTVAFPPHALAWCDQPVAMIDAQGGRSLYAYNACGQLARHTDCSGRSQSWRHGAWGEVLETTDALGQRTQLHHVLEHGALRLVGVQQPGNTAVRHRWSAAGKLEATTYGTHDVLEGTGEPAGTSTTVAYRHDLWGRVVEQVQAGRGVQLRYDVAGRLQELVNENGDVTRFVHDAADRLVQEVGFDGRSQVYGYDAAGQLTHTGDGHGEGHHPGAAARPELGAVVRTRLHYDLGGRLVARVAVRLPAPGAASGVDVSDNPAAEPHAVLQIQRFEHTPAGALQQTRTWEAELPHGIEPMALPVSSALSGAATDRPIPLAERWLSLDTQVLLSLLDRPGDPAQAPVVAALQAQRLQPEARVALARDAFGRVCGETQTLYRQAMQLQTPHAGGEPPVEFEHAITHTLGPLGQRTATQAQGLGTLQWLAYGSGHVHGLLLDGQPLVDWERDALHREVGRTLHLLEGQDNADLTAIVHARQLDPMGRMLHQDWRGLRHAAPVAPDLANESETGPSSAAGRIAPALGPLSTLAQRRYWYDPLGQLVGVQTPGEATRYGYDAWQRLSGLHRAGPGSTEMQAHWTLDAAGNRLPAPVEARAAGVSHAERQDWARQVRENLHDADFDLLRAGDGPGEGAGPVTRWPGNRIGWNTPEPDADGAGSDGNDGSAGKGILIRYRYDAFGNRVQALHTDGRAQRLRYDALHRLREVWQREAAGGAWQRVACYRYDPFGRRLAKTVFGHGNDNSNAAAEPSTTTYAGWDGDRLVHTEGPQGLQHVLYEPGSFAPLLRLEREQAIPTAMQAMLAVEGSEGLGEAQAFFAALPPSQREMLQDALHGAMGPDGEQLIARVQGVLPAEVATLLASGLQEVGRRQQFAARSAPTRIRHFLCDHLGTPIALVDANGPQAGLVTWAATYHAWGAIREEYDPHGIGQPIRFQGQQLDAETGLHYNRFRYYDPMLGQYVTQDPIGLEGGLHASIYPLSPTTGIDPLGLLASSTVDLNFFPHNDPLRAAANKLRGSDTLYLIAGHGNRQGLHDEHGKLIPVDKLAQMIRRDPNYKPGMPIALLSCNTGWKNSAYAQGLADAMKAIVVAPDTYVWYDLQTGRMTEMGGNIITTHSFGFEFQKLVKDPSRPGKYNAFFPERPSQPQL</sequence>
<dbReference type="InterPro" id="IPR045351">
    <property type="entry name" value="DUF6531"/>
</dbReference>
<reference evidence="4" key="1">
    <citation type="submission" date="2011-02" db="EMBL/GenBank/DDBJ databases">
        <title>Complete sequence of Acidovorax avenae subsp. avenae ATCC 19860.</title>
        <authorList>
            <consortium name="US DOE Joint Genome Institute"/>
            <person name="Lucas S."/>
            <person name="Copeland A."/>
            <person name="Lapidus A."/>
            <person name="Cheng J.-F."/>
            <person name="Goodwin L."/>
            <person name="Pitluck S."/>
            <person name="Chertkov O."/>
            <person name="Held B."/>
            <person name="Detter J.C."/>
            <person name="Han C."/>
            <person name="Tapia R."/>
            <person name="Land M."/>
            <person name="Hauser L."/>
            <person name="Kyrpides N."/>
            <person name="Ivanova N."/>
            <person name="Ovchinnikova G."/>
            <person name="Pagani I."/>
            <person name="Gordon S."/>
            <person name="Woyke T."/>
        </authorList>
    </citation>
    <scope>NUCLEOTIDE SEQUENCE</scope>
    <source>
        <strain evidence="4">ATCC 19860</strain>
    </source>
</reference>
<dbReference type="PRINTS" id="PR00394">
    <property type="entry name" value="RHSPROTEIN"/>
</dbReference>
<accession>F0Q7F8</accession>
<dbReference type="NCBIfam" id="TIGR03696">
    <property type="entry name" value="Rhs_assc_core"/>
    <property type="match status" value="1"/>
</dbReference>
<dbReference type="InterPro" id="IPR022385">
    <property type="entry name" value="Rhs_assc_core"/>
</dbReference>
<dbReference type="InterPro" id="IPR050708">
    <property type="entry name" value="T6SS_VgrG/RHS"/>
</dbReference>
<dbReference type="NCBIfam" id="TIGR01643">
    <property type="entry name" value="YD_repeat_2x"/>
    <property type="match status" value="4"/>
</dbReference>
<evidence type="ECO:0000313" key="5">
    <source>
        <dbReference type="Proteomes" id="UP000002482"/>
    </source>
</evidence>
<dbReference type="KEGG" id="aaa:Acav_3129"/>
<dbReference type="Pfam" id="PF03527">
    <property type="entry name" value="RHS"/>
    <property type="match status" value="1"/>
</dbReference>
<dbReference type="PANTHER" id="PTHR32305:SF15">
    <property type="entry name" value="PROTEIN RHSA-RELATED"/>
    <property type="match status" value="1"/>
</dbReference>
<feature type="region of interest" description="Disordered" evidence="1">
    <location>
        <begin position="407"/>
        <end position="437"/>
    </location>
</feature>
<feature type="domain" description="DUF6531" evidence="3">
    <location>
        <begin position="46"/>
        <end position="126"/>
    </location>
</feature>
<evidence type="ECO:0000259" key="2">
    <source>
        <dbReference type="Pfam" id="PF03527"/>
    </source>
</evidence>
<keyword evidence="5" id="KW-1185">Reference proteome</keyword>
<dbReference type="Pfam" id="PF05593">
    <property type="entry name" value="RHS_repeat"/>
    <property type="match status" value="5"/>
</dbReference>
<dbReference type="RefSeq" id="WP_013595520.1">
    <property type="nucleotide sequence ID" value="NC_015138.1"/>
</dbReference>
<feature type="compositionally biased region" description="Polar residues" evidence="1">
    <location>
        <begin position="426"/>
        <end position="437"/>
    </location>
</feature>
<name>F0Q7F8_PARA1</name>
<dbReference type="Gene3D" id="2.180.10.10">
    <property type="entry name" value="RHS repeat-associated core"/>
    <property type="match status" value="4"/>
</dbReference>
<evidence type="ECO:0000259" key="3">
    <source>
        <dbReference type="Pfam" id="PF20148"/>
    </source>
</evidence>
<dbReference type="Pfam" id="PF20148">
    <property type="entry name" value="DUF6531"/>
    <property type="match status" value="1"/>
</dbReference>
<organism evidence="4 5">
    <name type="scientific">Paracidovorax avenae (strain ATCC 19860 / DSM 7227 / CCUG 15838 / JCM 20985 / LMG 2117 / NCPPB 1011)</name>
    <name type="common">Acidovorax avenae</name>
    <dbReference type="NCBI Taxonomy" id="643561"/>
    <lineage>
        <taxon>Bacteria</taxon>
        <taxon>Pseudomonadati</taxon>
        <taxon>Pseudomonadota</taxon>
        <taxon>Betaproteobacteria</taxon>
        <taxon>Burkholderiales</taxon>
        <taxon>Comamonadaceae</taxon>
        <taxon>Paracidovorax</taxon>
    </lineage>
</organism>